<dbReference type="Gene3D" id="3.40.50.10780">
    <property type="entry name" value="Dipeptide transport protein"/>
    <property type="match status" value="1"/>
</dbReference>
<protein>
    <submittedName>
        <fullName evidence="3">M55 family metallopeptidase</fullName>
    </submittedName>
</protein>
<proteinExistence type="predicted"/>
<keyword evidence="2" id="KW-0479">Metal-binding</keyword>
<gene>
    <name evidence="3" type="ORF">F7731_09700</name>
</gene>
<dbReference type="PIRSF" id="PIRSF015853">
    <property type="entry name" value="Pep_DppA"/>
    <property type="match status" value="1"/>
</dbReference>
<accession>A0A6L3V7P9</accession>
<comment type="caution">
    <text evidence="3">The sequence shown here is derived from an EMBL/GenBank/DDBJ whole genome shotgun (WGS) entry which is preliminary data.</text>
</comment>
<feature type="binding site" evidence="2">
    <location>
        <position position="10"/>
    </location>
    <ligand>
        <name>Zn(2+)</name>
        <dbReference type="ChEBI" id="CHEBI:29105"/>
        <label>1</label>
    </ligand>
</feature>
<name>A0A6L3V7P9_9BACI</name>
<feature type="binding site" evidence="2">
    <location>
        <position position="8"/>
    </location>
    <ligand>
        <name>Zn(2+)</name>
        <dbReference type="ChEBI" id="CHEBI:29105"/>
        <label>1</label>
    </ligand>
</feature>
<dbReference type="CDD" id="cd08663">
    <property type="entry name" value="DAP_dppA_1"/>
    <property type="match status" value="1"/>
</dbReference>
<reference evidence="3 4" key="1">
    <citation type="journal article" date="2016" name="Antonie Van Leeuwenhoek">
        <title>Bacillus depressus sp. nov., isolated from soil of a sunflower field.</title>
        <authorList>
            <person name="Wei X."/>
            <person name="Xin D."/>
            <person name="Xin Y."/>
            <person name="Zhang H."/>
            <person name="Wang T."/>
            <person name="Zhang J."/>
        </authorList>
    </citation>
    <scope>NUCLEOTIDE SEQUENCE [LARGE SCALE GENOMIC DNA]</scope>
    <source>
        <strain evidence="3 4">BZ1</strain>
    </source>
</reference>
<evidence type="ECO:0000256" key="1">
    <source>
        <dbReference type="PIRSR" id="PIRSR015853-1"/>
    </source>
</evidence>
<dbReference type="Gene3D" id="3.30.1360.130">
    <property type="entry name" value="Dipeptide transport protein"/>
    <property type="match status" value="1"/>
</dbReference>
<evidence type="ECO:0000256" key="2">
    <source>
        <dbReference type="PIRSR" id="PIRSR015853-2"/>
    </source>
</evidence>
<dbReference type="EMBL" id="WBOS01000003">
    <property type="protein sequence ID" value="KAB2336627.1"/>
    <property type="molecule type" value="Genomic_DNA"/>
</dbReference>
<feature type="binding site" evidence="2">
    <location>
        <position position="104"/>
    </location>
    <ligand>
        <name>Zn(2+)</name>
        <dbReference type="ChEBI" id="CHEBI:29105"/>
        <label>2</label>
    </ligand>
</feature>
<dbReference type="InterPro" id="IPR027476">
    <property type="entry name" value="DppA_N"/>
</dbReference>
<dbReference type="Pfam" id="PF04951">
    <property type="entry name" value="Peptidase_M55"/>
    <property type="match status" value="1"/>
</dbReference>
<dbReference type="Proteomes" id="UP000481030">
    <property type="component" value="Unassembled WGS sequence"/>
</dbReference>
<keyword evidence="2" id="KW-0862">Zinc</keyword>
<dbReference type="AlphaFoldDB" id="A0A6L3V7P9"/>
<feature type="binding site" evidence="2">
    <location>
        <position position="134"/>
    </location>
    <ligand>
        <name>Zn(2+)</name>
        <dbReference type="ChEBI" id="CHEBI:29105"/>
        <label>2</label>
    </ligand>
</feature>
<feature type="binding site" evidence="2">
    <location>
        <position position="60"/>
    </location>
    <ligand>
        <name>Zn(2+)</name>
        <dbReference type="ChEBI" id="CHEBI:29105"/>
        <label>2</label>
    </ligand>
</feature>
<feature type="active site" description="Nucleophile" evidence="1">
    <location>
        <position position="115"/>
    </location>
</feature>
<dbReference type="InterPro" id="IPR036177">
    <property type="entry name" value="Peptidase_M55_sf"/>
</dbReference>
<evidence type="ECO:0000313" key="4">
    <source>
        <dbReference type="Proteomes" id="UP000481030"/>
    </source>
</evidence>
<dbReference type="InterPro" id="IPR007035">
    <property type="entry name" value="Peptidase_M55"/>
</dbReference>
<feature type="binding site" evidence="2">
    <location>
        <position position="8"/>
    </location>
    <ligand>
        <name>Zn(2+)</name>
        <dbReference type="ChEBI" id="CHEBI:29105"/>
        <label>2</label>
    </ligand>
</feature>
<evidence type="ECO:0000313" key="3">
    <source>
        <dbReference type="EMBL" id="KAB2336627.1"/>
    </source>
</evidence>
<keyword evidence="4" id="KW-1185">Reference proteome</keyword>
<sequence length="269" mass="29379">MKLYISADIEGISGVVDPEHTRRDGREHDRARIYMTDEINACITGAIESGVSEIVVNDSHGTMRNLLLERLHPEAQLISGAPKKLAMVEGIDQGFDAAIFLGYHTMMGTNGVLNHTFHGGVIGDIRINEKSYGEFGLNAAVAGFYNVPVAMVSGCNLLAEEATQLIPDIQTAIVKQTINRVTALNLSTQKSQDLIKSKTMLALKNKSAIKPFTIESPFIVEVSFLNTGLADAAEILPIVSRINPNTIQFKCSNIIEAYRYIRSLIMMVG</sequence>
<organism evidence="3 4">
    <name type="scientific">Cytobacillus depressus</name>
    <dbReference type="NCBI Taxonomy" id="1602942"/>
    <lineage>
        <taxon>Bacteria</taxon>
        <taxon>Bacillati</taxon>
        <taxon>Bacillota</taxon>
        <taxon>Bacilli</taxon>
        <taxon>Bacillales</taxon>
        <taxon>Bacillaceae</taxon>
        <taxon>Cytobacillus</taxon>
    </lineage>
</organism>
<dbReference type="RefSeq" id="WP_151534581.1">
    <property type="nucleotide sequence ID" value="NZ_WBOS01000003.1"/>
</dbReference>
<dbReference type="SUPFAM" id="SSF63992">
    <property type="entry name" value="Dipeptide transport protein"/>
    <property type="match status" value="1"/>
</dbReference>
<dbReference type="GO" id="GO:0046872">
    <property type="term" value="F:metal ion binding"/>
    <property type="evidence" value="ECO:0007669"/>
    <property type="project" value="UniProtKB-KW"/>
</dbReference>
<dbReference type="OrthoDB" id="9785420at2"/>